<dbReference type="PANTHER" id="PTHR30032:SF1">
    <property type="entry name" value="N-ACETYLMURAMOYL-L-ALANINE AMIDASE LYTC"/>
    <property type="match status" value="1"/>
</dbReference>
<sequence length="510" mass="54839">MNHKKAGLIYILMFSLMLSVFAFIHQASANVDSVTYKGTLNGKRMHVYKFTTVESGTLNIEDIGTDPTIGISLQDINNPENRYASGDMLPAGTYEFTVYTNEDITSKYNLTLSGVVFSGNPDTSLPSLSITSPSSYDFRLSKGYTTLSGKGSTDGIATVGINDKSYNLPKGEFTQYMSFHYGRNLVEFVSSNENGNTIMDPYIVTVPGVQRLNGLSHGEVASSISNLMTKIFRENPDTVIIARSDAYGDTLGSVPLAVKEKAPILYTTKSSLDPSTKNEIQRLGATKAIILGGTGSISYDVESELKATGITTIERISGANNYAVATNIASRVLDDNTDTAIITPIENFADTLSASSIAGYSQTPILTTSSSNLSTEVKTFLEKNTQINHFIIVGGSISSSVEAQLKSFGTVERVSGSNRFEVANNMAEKYFVDPSVSVVADGTNYQQALAGSVLAARNGGPLMLVTPTSTPNETLAYYEKYTLGLDAIYFPGDTSSISDSTIQTLNNYIH</sequence>
<protein>
    <submittedName>
        <fullName evidence="2">Cell wall-binding repeat-containing protein</fullName>
    </submittedName>
</protein>
<dbReference type="EMBL" id="JAECVU010000001">
    <property type="protein sequence ID" value="MBH8587251.1"/>
    <property type="molecule type" value="Genomic_DNA"/>
</dbReference>
<feature type="chain" id="PRO_5047406943" evidence="1">
    <location>
        <begin position="30"/>
        <end position="510"/>
    </location>
</feature>
<evidence type="ECO:0000313" key="3">
    <source>
        <dbReference type="Proteomes" id="UP000641910"/>
    </source>
</evidence>
<dbReference type="InterPro" id="IPR007253">
    <property type="entry name" value="Cell_wall-bd_2"/>
</dbReference>
<dbReference type="Gene3D" id="3.40.50.12090">
    <property type="match status" value="1"/>
</dbReference>
<evidence type="ECO:0000256" key="1">
    <source>
        <dbReference type="SAM" id="SignalP"/>
    </source>
</evidence>
<accession>A0ABS0QD97</accession>
<evidence type="ECO:0000313" key="2">
    <source>
        <dbReference type="EMBL" id="MBH8587251.1"/>
    </source>
</evidence>
<name>A0ABS0QD97_THEVU</name>
<dbReference type="InterPro" id="IPR051922">
    <property type="entry name" value="Bact_Sporulation_Assoc"/>
</dbReference>
<gene>
    <name evidence="2" type="ORF">I8U22_00255</name>
</gene>
<proteinExistence type="predicted"/>
<comment type="caution">
    <text evidence="2">The sequence shown here is derived from an EMBL/GenBank/DDBJ whole genome shotgun (WGS) entry which is preliminary data.</text>
</comment>
<dbReference type="RefSeq" id="WP_049720118.1">
    <property type="nucleotide sequence ID" value="NZ_CP036487.1"/>
</dbReference>
<feature type="signal peptide" evidence="1">
    <location>
        <begin position="1"/>
        <end position="29"/>
    </location>
</feature>
<keyword evidence="3" id="KW-1185">Reference proteome</keyword>
<dbReference type="PANTHER" id="PTHR30032">
    <property type="entry name" value="N-ACETYLMURAMOYL-L-ALANINE AMIDASE-RELATED"/>
    <property type="match status" value="1"/>
</dbReference>
<reference evidence="2 3" key="1">
    <citation type="submission" date="2020-12" db="EMBL/GenBank/DDBJ databases">
        <title>WGS of Thermoactinomyces spp.</title>
        <authorList>
            <person name="Cheng K."/>
        </authorList>
    </citation>
    <scope>NUCLEOTIDE SEQUENCE [LARGE SCALE GENOMIC DNA]</scope>
    <source>
        <strain evidence="3">CICC 10650\ACCC 41061</strain>
    </source>
</reference>
<dbReference type="Proteomes" id="UP000641910">
    <property type="component" value="Unassembled WGS sequence"/>
</dbReference>
<keyword evidence="1" id="KW-0732">Signal</keyword>
<dbReference type="Pfam" id="PF04122">
    <property type="entry name" value="CW_binding_2"/>
    <property type="match status" value="3"/>
</dbReference>
<organism evidence="2 3">
    <name type="scientific">Thermoactinomyces vulgaris</name>
    <dbReference type="NCBI Taxonomy" id="2026"/>
    <lineage>
        <taxon>Bacteria</taxon>
        <taxon>Bacillati</taxon>
        <taxon>Bacillota</taxon>
        <taxon>Bacilli</taxon>
        <taxon>Bacillales</taxon>
        <taxon>Thermoactinomycetaceae</taxon>
        <taxon>Thermoactinomyces</taxon>
    </lineage>
</organism>